<feature type="signal peptide" evidence="1">
    <location>
        <begin position="1"/>
        <end position="21"/>
    </location>
</feature>
<comment type="caution">
    <text evidence="2">The sequence shown here is derived from an EMBL/GenBank/DDBJ whole genome shotgun (WGS) entry which is preliminary data.</text>
</comment>
<reference evidence="2 3" key="1">
    <citation type="submission" date="2020-06" db="EMBL/GenBank/DDBJ databases">
        <authorList>
            <person name="Isaeva M.P."/>
            <person name="Chernysheva N.Y."/>
        </authorList>
    </citation>
    <scope>NUCLEOTIDE SEQUENCE [LARGE SCALE GENOMIC DNA]</scope>
    <source>
        <strain evidence="2 3">KMM 6746</strain>
    </source>
</reference>
<keyword evidence="1" id="KW-0732">Signal</keyword>
<feature type="chain" id="PRO_5046425834" description="Galactose oxidase-like protein" evidence="1">
    <location>
        <begin position="22"/>
        <end position="449"/>
    </location>
</feature>
<dbReference type="PANTHER" id="PTHR23244">
    <property type="entry name" value="KELCH REPEAT DOMAIN"/>
    <property type="match status" value="1"/>
</dbReference>
<evidence type="ECO:0008006" key="4">
    <source>
        <dbReference type="Google" id="ProtNLM"/>
    </source>
</evidence>
<accession>A0ABS5WHS5</accession>
<dbReference type="SUPFAM" id="SSF117281">
    <property type="entry name" value="Kelch motif"/>
    <property type="match status" value="2"/>
</dbReference>
<dbReference type="Gene3D" id="2.120.10.80">
    <property type="entry name" value="Kelch-type beta propeller"/>
    <property type="match status" value="1"/>
</dbReference>
<keyword evidence="3" id="KW-1185">Reference proteome</keyword>
<name>A0ABS5WHS5_9FLAO</name>
<dbReference type="Gene3D" id="2.60.40.10">
    <property type="entry name" value="Immunoglobulins"/>
    <property type="match status" value="1"/>
</dbReference>
<dbReference type="Proteomes" id="UP000740413">
    <property type="component" value="Unassembled WGS sequence"/>
</dbReference>
<sequence>MKFKNLLFISTSLLIFGACSSDDLQIDVPDTDTEQPEEEEQVPGNGAPEAFNLVALDNGAADIDLNPLLTWATATDPDGDELTYKLFLDTTVSPETIIAEDLTAPEFSITEGLERNKVYYWKVVASDSNGGKTESTETFSFSTKGYTFSETALTANAEFSKRRNHSITEFDGKLWMIGGQNDNSNYKDVWSSVDGKTWELVAEDPFGFGGKNNHTAIVFKNKFWIIGGGFSDIWSSTNGIDWVRNDLSGPFGSREGHSTLVYDNKLWVIGGTKVTEQMNDVWYSEDGITWTEAASSTQFSPRTDHTTVVFNDKMYLMGGTTIQDFSPLFYNDIYTSTDGINWTEVATESVFEIRANHTSLVYDNKMWAIGGWQAVTNQETMEQDVVSFADVWYSDNGTEWNKLSGSDSYTGRLGHASTVFENKILISGGLHIDQDDNLRSHYNDVWVIE</sequence>
<evidence type="ECO:0000256" key="1">
    <source>
        <dbReference type="SAM" id="SignalP"/>
    </source>
</evidence>
<organism evidence="2 3">
    <name type="scientific">Zobellia barbeyronii</name>
    <dbReference type="NCBI Taxonomy" id="2748009"/>
    <lineage>
        <taxon>Bacteria</taxon>
        <taxon>Pseudomonadati</taxon>
        <taxon>Bacteroidota</taxon>
        <taxon>Flavobacteriia</taxon>
        <taxon>Flavobacteriales</taxon>
        <taxon>Flavobacteriaceae</taxon>
        <taxon>Zobellia</taxon>
    </lineage>
</organism>
<dbReference type="InterPro" id="IPR015915">
    <property type="entry name" value="Kelch-typ_b-propeller"/>
</dbReference>
<evidence type="ECO:0000313" key="2">
    <source>
        <dbReference type="EMBL" id="MBT2162961.1"/>
    </source>
</evidence>
<reference evidence="3" key="2">
    <citation type="submission" date="2023-07" db="EMBL/GenBank/DDBJ databases">
        <title>Zobellia barbeyronii sp. nov., a new marine flavobacterium, isolated from green and red algae.</title>
        <authorList>
            <person name="Nedashkovskaya O.I."/>
            <person name="Otstavnykh N."/>
            <person name="Zhukova N."/>
            <person name="Guzev K."/>
            <person name="Chausova V."/>
            <person name="Tekutyeva L."/>
            <person name="Mikhailov V."/>
            <person name="Isaeva M."/>
        </authorList>
    </citation>
    <scope>NUCLEOTIDE SEQUENCE [LARGE SCALE GENOMIC DNA]</scope>
    <source>
        <strain evidence="3">KMM 6746</strain>
    </source>
</reference>
<gene>
    <name evidence="2" type="ORF">HW347_16960</name>
</gene>
<protein>
    <recommendedName>
        <fullName evidence="4">Galactose oxidase-like protein</fullName>
    </recommendedName>
</protein>
<dbReference type="Pfam" id="PF24681">
    <property type="entry name" value="Kelch_KLHDC2_KLHL20_DRC7"/>
    <property type="match status" value="1"/>
</dbReference>
<dbReference type="EMBL" id="JACATN010000005">
    <property type="protein sequence ID" value="MBT2162961.1"/>
    <property type="molecule type" value="Genomic_DNA"/>
</dbReference>
<dbReference type="PROSITE" id="PS51257">
    <property type="entry name" value="PROKAR_LIPOPROTEIN"/>
    <property type="match status" value="1"/>
</dbReference>
<dbReference type="InterPro" id="IPR013783">
    <property type="entry name" value="Ig-like_fold"/>
</dbReference>
<evidence type="ECO:0000313" key="3">
    <source>
        <dbReference type="Proteomes" id="UP000740413"/>
    </source>
</evidence>
<proteinExistence type="predicted"/>
<dbReference type="RefSeq" id="WP_214612945.1">
    <property type="nucleotide sequence ID" value="NZ_JACATN010000005.1"/>
</dbReference>